<organism evidence="2 3">
    <name type="scientific">Phytophthora fragariaefolia</name>
    <dbReference type="NCBI Taxonomy" id="1490495"/>
    <lineage>
        <taxon>Eukaryota</taxon>
        <taxon>Sar</taxon>
        <taxon>Stramenopiles</taxon>
        <taxon>Oomycota</taxon>
        <taxon>Peronosporomycetes</taxon>
        <taxon>Peronosporales</taxon>
        <taxon>Peronosporaceae</taxon>
        <taxon>Phytophthora</taxon>
    </lineage>
</organism>
<evidence type="ECO:0000313" key="2">
    <source>
        <dbReference type="EMBL" id="GMF81286.1"/>
    </source>
</evidence>
<dbReference type="Proteomes" id="UP001165121">
    <property type="component" value="Unassembled WGS sequence"/>
</dbReference>
<proteinExistence type="predicted"/>
<sequence length="258" mass="29071">MSTPEKAVHIIDEEDGDEDGELLEGNKCKCCYGNLMRLTKRVEMMKDAARVHGGKKPPPSRQCACCRITYPSAALTAKSRKMTRVVPICLNCCKAGGSAIYEMLVVSDEFVEAFKVKNPAMARQLLAKKESGSLERQVKNQRERMKSGALPYAQYGVESKFYSYYGKSSLMTRNIMNAPRQLLAKAVPVSPPARGQRKGELNAATIGTAQLLSSLTPRTSRWFQQFELVDGKSARERRLLKRNETKEQREEKKRQRTE</sequence>
<gene>
    <name evidence="2" type="ORF">Pfra01_002872700</name>
</gene>
<name>A0A9W6YLK7_9STRA</name>
<dbReference type="OrthoDB" id="129610at2759"/>
<protein>
    <submittedName>
        <fullName evidence="2">Unnamed protein product</fullName>
    </submittedName>
</protein>
<dbReference type="EMBL" id="BSXT01010616">
    <property type="protein sequence ID" value="GMF81286.1"/>
    <property type="molecule type" value="Genomic_DNA"/>
</dbReference>
<dbReference type="AlphaFoldDB" id="A0A9W6YLK7"/>
<feature type="region of interest" description="Disordered" evidence="1">
    <location>
        <begin position="234"/>
        <end position="258"/>
    </location>
</feature>
<keyword evidence="3" id="KW-1185">Reference proteome</keyword>
<evidence type="ECO:0000313" key="3">
    <source>
        <dbReference type="Proteomes" id="UP001165121"/>
    </source>
</evidence>
<accession>A0A9W6YLK7</accession>
<comment type="caution">
    <text evidence="2">The sequence shown here is derived from an EMBL/GenBank/DDBJ whole genome shotgun (WGS) entry which is preliminary data.</text>
</comment>
<reference evidence="2" key="1">
    <citation type="submission" date="2023-04" db="EMBL/GenBank/DDBJ databases">
        <title>Phytophthora fragariaefolia NBRC 109709.</title>
        <authorList>
            <person name="Ichikawa N."/>
            <person name="Sato H."/>
            <person name="Tonouchi N."/>
        </authorList>
    </citation>
    <scope>NUCLEOTIDE SEQUENCE</scope>
    <source>
        <strain evidence="2">NBRC 109709</strain>
    </source>
</reference>
<evidence type="ECO:0000256" key="1">
    <source>
        <dbReference type="SAM" id="MobiDB-lite"/>
    </source>
</evidence>